<evidence type="ECO:0000256" key="5">
    <source>
        <dbReference type="ARBA" id="ARBA00022695"/>
    </source>
</evidence>
<evidence type="ECO:0000256" key="4">
    <source>
        <dbReference type="ARBA" id="ARBA00022679"/>
    </source>
</evidence>
<evidence type="ECO:0000313" key="12">
    <source>
        <dbReference type="Proteomes" id="UP000419144"/>
    </source>
</evidence>
<dbReference type="FunFam" id="1.10.287.280:FF:000001">
    <property type="entry name" value="DNA-directed RNA polymerase"/>
    <property type="match status" value="1"/>
</dbReference>
<comment type="similarity">
    <text evidence="1">Belongs to the phage and mitochondrial RNA polymerase family.</text>
</comment>
<evidence type="ECO:0000256" key="8">
    <source>
        <dbReference type="ARBA" id="ARBA00048552"/>
    </source>
</evidence>
<dbReference type="Gene3D" id="1.10.287.280">
    <property type="match status" value="1"/>
</dbReference>
<dbReference type="GO" id="GO:0034245">
    <property type="term" value="C:mitochondrial DNA-directed RNA polymerase complex"/>
    <property type="evidence" value="ECO:0007669"/>
    <property type="project" value="TreeGrafter"/>
</dbReference>
<feature type="region of interest" description="Disordered" evidence="9">
    <location>
        <begin position="68"/>
        <end position="99"/>
    </location>
</feature>
<evidence type="ECO:0000256" key="7">
    <source>
        <dbReference type="ARBA" id="ARBA00023163"/>
    </source>
</evidence>
<dbReference type="VEuPathDB" id="TriTrypDB:LtaPh_2412700"/>
<evidence type="ECO:0000256" key="1">
    <source>
        <dbReference type="ARBA" id="ARBA00009493"/>
    </source>
</evidence>
<dbReference type="SUPFAM" id="SSF56672">
    <property type="entry name" value="DNA/RNA polymerases"/>
    <property type="match status" value="1"/>
</dbReference>
<dbReference type="InterPro" id="IPR002092">
    <property type="entry name" value="DNA-dir_Rpol_phage-type"/>
</dbReference>
<comment type="catalytic activity">
    <reaction evidence="8">
        <text>RNA(n) + a ribonucleoside 5'-triphosphate = RNA(n+1) + diphosphate</text>
        <dbReference type="Rhea" id="RHEA:21248"/>
        <dbReference type="Rhea" id="RHEA-COMP:14527"/>
        <dbReference type="Rhea" id="RHEA-COMP:17342"/>
        <dbReference type="ChEBI" id="CHEBI:33019"/>
        <dbReference type="ChEBI" id="CHEBI:61557"/>
        <dbReference type="ChEBI" id="CHEBI:140395"/>
        <dbReference type="EC" id="2.7.7.6"/>
    </reaction>
</comment>
<dbReference type="EC" id="2.7.7.6" evidence="2"/>
<dbReference type="OrthoDB" id="276422at2759"/>
<organism evidence="11 12">
    <name type="scientific">Leishmania tarentolae</name>
    <name type="common">Sauroleishmania tarentolae</name>
    <dbReference type="NCBI Taxonomy" id="5689"/>
    <lineage>
        <taxon>Eukaryota</taxon>
        <taxon>Discoba</taxon>
        <taxon>Euglenozoa</taxon>
        <taxon>Kinetoplastea</taxon>
        <taxon>Metakinetoplastina</taxon>
        <taxon>Trypanosomatida</taxon>
        <taxon>Trypanosomatidae</taxon>
        <taxon>Leishmaniinae</taxon>
        <taxon>Leishmania</taxon>
        <taxon>lizard Leishmania</taxon>
    </lineage>
</organism>
<dbReference type="GO" id="GO:0003899">
    <property type="term" value="F:DNA-directed RNA polymerase activity"/>
    <property type="evidence" value="ECO:0007669"/>
    <property type="project" value="UniProtKB-EC"/>
</dbReference>
<dbReference type="Gene3D" id="1.10.150.20">
    <property type="entry name" value="5' to 3' exonuclease, C-terminal subdomain"/>
    <property type="match status" value="1"/>
</dbReference>
<feature type="compositionally biased region" description="Low complexity" evidence="9">
    <location>
        <begin position="243"/>
        <end position="256"/>
    </location>
</feature>
<evidence type="ECO:0000256" key="6">
    <source>
        <dbReference type="ARBA" id="ARBA00022946"/>
    </source>
</evidence>
<dbReference type="InterPro" id="IPR043502">
    <property type="entry name" value="DNA/RNA_pol_sf"/>
</dbReference>
<dbReference type="PANTHER" id="PTHR10102">
    <property type="entry name" value="DNA-DIRECTED RNA POLYMERASE, MITOCHONDRIAL"/>
    <property type="match status" value="1"/>
</dbReference>
<keyword evidence="4" id="KW-0808">Transferase</keyword>
<feature type="compositionally biased region" description="Polar residues" evidence="9">
    <location>
        <begin position="230"/>
        <end position="242"/>
    </location>
</feature>
<keyword evidence="5" id="KW-0548">Nucleotidyltransferase</keyword>
<reference evidence="11" key="1">
    <citation type="submission" date="2019-11" db="EMBL/GenBank/DDBJ databases">
        <title>Leishmania tarentolae CDS.</title>
        <authorList>
            <person name="Goto Y."/>
            <person name="Yamagishi J."/>
        </authorList>
    </citation>
    <scope>NUCLEOTIDE SEQUENCE [LARGE SCALE GENOMIC DNA]</scope>
    <source>
        <strain evidence="11">Parrot Tar II</strain>
    </source>
</reference>
<keyword evidence="3 11" id="KW-0240">DNA-directed RNA polymerase</keyword>
<comment type="caution">
    <text evidence="11">The sequence shown here is derived from an EMBL/GenBank/DDBJ whole genome shotgun (WGS) entry which is preliminary data.</text>
</comment>
<name>A0A640KIT0_LEITA</name>
<sequence length="1603" mass="177725">MNAVFPPLSLLSLSLSPQSPRRFPLLVRLCLPATANTTTITTTGSARAPHPTPFPFQRPTLTDIDVHSHRSSSQRLLLLPRSTTSGRREGQRKGMRRSAVLQKALPPLLLSTSGRADEDAQSPTQPFAAYSHTGTTNGRLARHFDEVHRDIRPTSQPSSTVIRTMALLCSSIATFSRPSGTLMCAMRWCTAPSAEEFVCADAKTDIPTAADSDGARAKPPARATKDSKRSTGTSSQATITKQSFLSPLTSSSNSSDPPRRATGQIDSVKATPHPAAHNTKVEGGEDGTDADAGIVNSDVPNGESPLMKDEAGNAAAASGADNDDDDDVGISFSEAASVADLFGIDEIRLAAAGKDPARGTTGTHQNAGDHPDVSGATERSGAISAFALPGAESRTGSGSTVTGIEETLLSDPFHVPSVDDDAFARDGDLPASAAASYSTVSSSHNLNESVLSAVDMLCDDLFHCKTAVLRSFARTRSISAHKKVEVVLRLLEKAHHDAHGESTDLSVTRRLLGDVFDENVRTSGLRMAWTNKSLEAAHIEEACESHLSFDLLANSTKALMVRRHAGEISRVLRKLTRVFQQEQEHISLAAVGGVFRNYRAAADELVRELPVCELLSPFAGYLVSYVRYGAAKETLTRADVNDRLVQLGLVQPTVQEADDSALLHRLMGLLDPAVQQIERRAECFRHAEQPRVVGMENSDVIASTIRAFSEVSHTRWNTQAAPDWVHDLARLFCNWEAILRTDLPRFEEVPRHFFDCILSGVVCLYIAQRVYGNSVGTTVVPIHQRLAVKKSLRLHFNNDDNTESALRDIMSYVQAGVTEVRGGVRGEFFAGVLSQMQGAFQDAQEERSALHDERVAVILNAVCDMGTNCTRSAGLFNLLVKITEDLAFHFRFHRIYRKLSAPDRVTIRTNGSIRMSQTLEYFEKELHVTPISTKAVGFLVVQLLYLSFRGDGSKRPVLERFGSVTGATELDMVGLTEMAATSVRDLHVAFPPQLSYNSWLNESDTREKSVYGVLPSVAVKGSANQAMIVSQAPMLKALDAISRVPWRINKYMLHVQEAIVREGFGFGKIRPGFYPLHYYDMSDGEIRYPSDRRRSAFLNGNDNDDDDLAAGDIFNLLQRRQCMLQQKQDWKELSELRSSRIHYLLGLRQARSIVQFSHIYFPNSMDFRGRMYPLPGRLNHTGSDPFRGLLEYAEPKPLGAVGLYWLKVHLANKMGMSKLSFDERVHYVDEHMEDVVQSAESPLVGDRWWQEASEPIQCLMACKEVADAMKCSQGPEKFLSRLPVAVDGSYNGLQHYSAIGRDAFGAKLVNLVPSERPADAYTGILKEMLKSIRIDAERDHQVAQRCLGTGRGQDKDHIKRKTIKRPIMTQVYGVTSFGMSEQIFDELVKQNKSHGLWTHTDMKEMAAYLRDKVLESLGVTFRETQNCRKWISEVTTLLWKVQPTELRNALCWTTPLGLVVRQPYKVRNECSLFTPHGYSRVPGDSVAPASRKQLTAIAPNLIHSLDATHLAMTALEMQHQGLSMMAVHDSYWTYACDMPKLSQVLREQFVNLYSKYDPLWELKEQWEETYLMDLRRHGVKLPDPPKRGDLDLNVVLNSPYFFS</sequence>
<evidence type="ECO:0000256" key="9">
    <source>
        <dbReference type="SAM" id="MobiDB-lite"/>
    </source>
</evidence>
<dbReference type="PANTHER" id="PTHR10102:SF0">
    <property type="entry name" value="DNA-DIRECTED RNA POLYMERASE, MITOCHONDRIAL"/>
    <property type="match status" value="1"/>
</dbReference>
<feature type="region of interest" description="Disordered" evidence="9">
    <location>
        <begin position="207"/>
        <end position="328"/>
    </location>
</feature>
<dbReference type="PROSITE" id="PS00489">
    <property type="entry name" value="RNA_POL_PHAGE_2"/>
    <property type="match status" value="1"/>
</dbReference>
<protein>
    <recommendedName>
        <fullName evidence="2">DNA-directed RNA polymerase</fullName>
        <ecNumber evidence="2">2.7.7.6</ecNumber>
    </recommendedName>
</protein>
<keyword evidence="7" id="KW-0804">Transcription</keyword>
<evidence type="ECO:0000256" key="3">
    <source>
        <dbReference type="ARBA" id="ARBA00022478"/>
    </source>
</evidence>
<keyword evidence="6" id="KW-0809">Transit peptide</keyword>
<dbReference type="InterPro" id="IPR046950">
    <property type="entry name" value="DNA-dir_Rpol_C_phage-type"/>
</dbReference>
<evidence type="ECO:0000256" key="2">
    <source>
        <dbReference type="ARBA" id="ARBA00012418"/>
    </source>
</evidence>
<dbReference type="Proteomes" id="UP000419144">
    <property type="component" value="Unassembled WGS sequence"/>
</dbReference>
<dbReference type="Pfam" id="PF00940">
    <property type="entry name" value="RNA_pol"/>
    <property type="match status" value="1"/>
</dbReference>
<evidence type="ECO:0000259" key="10">
    <source>
        <dbReference type="Pfam" id="PF00940"/>
    </source>
</evidence>
<dbReference type="GO" id="GO:0006390">
    <property type="term" value="P:mitochondrial transcription"/>
    <property type="evidence" value="ECO:0007669"/>
    <property type="project" value="TreeGrafter"/>
</dbReference>
<dbReference type="EMBL" id="BLBS01000031">
    <property type="protein sequence ID" value="GET88954.1"/>
    <property type="molecule type" value="Genomic_DNA"/>
</dbReference>
<proteinExistence type="inferred from homology"/>
<feature type="region of interest" description="Disordered" evidence="9">
    <location>
        <begin position="355"/>
        <end position="377"/>
    </location>
</feature>
<keyword evidence="12" id="KW-1185">Reference proteome</keyword>
<accession>A0A640KIT0</accession>
<feature type="domain" description="DNA-directed RNA polymerase C-terminal" evidence="10">
    <location>
        <begin position="1196"/>
        <end position="1574"/>
    </location>
</feature>
<feature type="compositionally biased region" description="Low complexity" evidence="9">
    <location>
        <begin position="71"/>
        <end position="85"/>
    </location>
</feature>
<gene>
    <name evidence="11" type="ORF">LtaPh_2412700</name>
</gene>
<dbReference type="FunFam" id="1.10.150.20:FF:000082">
    <property type="entry name" value="DNA-directed RNA polymerase, mitochondrial"/>
    <property type="match status" value="1"/>
</dbReference>
<dbReference type="GO" id="GO:0003677">
    <property type="term" value="F:DNA binding"/>
    <property type="evidence" value="ECO:0007669"/>
    <property type="project" value="InterPro"/>
</dbReference>
<evidence type="ECO:0000313" key="11">
    <source>
        <dbReference type="EMBL" id="GET88954.1"/>
    </source>
</evidence>
<feature type="region of interest" description="Disordered" evidence="9">
    <location>
        <begin position="113"/>
        <end position="133"/>
    </location>
</feature>